<keyword evidence="3" id="KW-1185">Reference proteome</keyword>
<accession>A0A815Y042</accession>
<evidence type="ECO:0000313" key="3">
    <source>
        <dbReference type="Proteomes" id="UP000663829"/>
    </source>
</evidence>
<protein>
    <submittedName>
        <fullName evidence="1">Uncharacterized protein</fullName>
    </submittedName>
</protein>
<reference evidence="1" key="1">
    <citation type="submission" date="2021-02" db="EMBL/GenBank/DDBJ databases">
        <authorList>
            <person name="Nowell W R."/>
        </authorList>
    </citation>
    <scope>NUCLEOTIDE SEQUENCE</scope>
</reference>
<name>A0A815Y042_9BILA</name>
<dbReference type="EMBL" id="CAJNOQ010028725">
    <property type="protein sequence ID" value="CAF1563698.1"/>
    <property type="molecule type" value="Genomic_DNA"/>
</dbReference>
<organism evidence="1 3">
    <name type="scientific">Didymodactylos carnosus</name>
    <dbReference type="NCBI Taxonomy" id="1234261"/>
    <lineage>
        <taxon>Eukaryota</taxon>
        <taxon>Metazoa</taxon>
        <taxon>Spiralia</taxon>
        <taxon>Gnathifera</taxon>
        <taxon>Rotifera</taxon>
        <taxon>Eurotatoria</taxon>
        <taxon>Bdelloidea</taxon>
        <taxon>Philodinida</taxon>
        <taxon>Philodinidae</taxon>
        <taxon>Didymodactylos</taxon>
    </lineage>
</organism>
<evidence type="ECO:0000313" key="2">
    <source>
        <dbReference type="EMBL" id="CAF4425517.1"/>
    </source>
</evidence>
<dbReference type="Proteomes" id="UP000663829">
    <property type="component" value="Unassembled WGS sequence"/>
</dbReference>
<evidence type="ECO:0000313" key="1">
    <source>
        <dbReference type="EMBL" id="CAF1563698.1"/>
    </source>
</evidence>
<sequence length="15" mass="1603">MFGTSESSSNTWLVG</sequence>
<dbReference type="EMBL" id="CAJOBC010094499">
    <property type="protein sequence ID" value="CAF4425517.1"/>
    <property type="molecule type" value="Genomic_DNA"/>
</dbReference>
<proteinExistence type="predicted"/>
<feature type="non-terminal residue" evidence="1">
    <location>
        <position position="15"/>
    </location>
</feature>
<gene>
    <name evidence="1" type="ORF">GPM918_LOCUS39933</name>
    <name evidence="2" type="ORF">SRO942_LOCUS40844</name>
</gene>
<dbReference type="Proteomes" id="UP000681722">
    <property type="component" value="Unassembled WGS sequence"/>
</dbReference>
<comment type="caution">
    <text evidence="1">The sequence shown here is derived from an EMBL/GenBank/DDBJ whole genome shotgun (WGS) entry which is preliminary data.</text>
</comment>